<evidence type="ECO:0000313" key="19">
    <source>
        <dbReference type="EMBL" id="MXV50516.1"/>
    </source>
</evidence>
<dbReference type="GO" id="GO:0000156">
    <property type="term" value="F:phosphorelay response regulator activity"/>
    <property type="evidence" value="ECO:0007669"/>
    <property type="project" value="TreeGrafter"/>
</dbReference>
<dbReference type="GO" id="GO:0005524">
    <property type="term" value="F:ATP binding"/>
    <property type="evidence" value="ECO:0007669"/>
    <property type="project" value="UniProtKB-KW"/>
</dbReference>
<dbReference type="InterPro" id="IPR003594">
    <property type="entry name" value="HATPase_dom"/>
</dbReference>
<dbReference type="CDD" id="cd00082">
    <property type="entry name" value="HisKA"/>
    <property type="match status" value="1"/>
</dbReference>
<comment type="caution">
    <text evidence="19">The sequence shown here is derived from an EMBL/GenBank/DDBJ whole genome shotgun (WGS) entry which is preliminary data.</text>
</comment>
<dbReference type="InterPro" id="IPR003661">
    <property type="entry name" value="HisK_dim/P_dom"/>
</dbReference>
<evidence type="ECO:0000256" key="6">
    <source>
        <dbReference type="ARBA" id="ARBA00022553"/>
    </source>
</evidence>
<dbReference type="SMART" id="SM00304">
    <property type="entry name" value="HAMP"/>
    <property type="match status" value="1"/>
</dbReference>
<dbReference type="InterPro" id="IPR050351">
    <property type="entry name" value="BphY/WalK/GraS-like"/>
</dbReference>
<keyword evidence="11" id="KW-0067">ATP-binding</keyword>
<dbReference type="SMART" id="SM00388">
    <property type="entry name" value="HisKA"/>
    <property type="match status" value="1"/>
</dbReference>
<reference evidence="19 20" key="1">
    <citation type="submission" date="2019-11" db="EMBL/GenBank/DDBJ databases">
        <title>Pedobacter sp. HMF7647 Genome sequencing and assembly.</title>
        <authorList>
            <person name="Kang H."/>
            <person name="Kim H."/>
            <person name="Joh K."/>
        </authorList>
    </citation>
    <scope>NUCLEOTIDE SEQUENCE [LARGE SCALE GENOMIC DNA]</scope>
    <source>
        <strain evidence="19 20">HMF7647</strain>
    </source>
</reference>
<dbReference type="PRINTS" id="PR00344">
    <property type="entry name" value="BCTRLSENSOR"/>
</dbReference>
<protein>
    <recommendedName>
        <fullName evidence="4">histidine kinase</fullName>
        <ecNumber evidence="4">2.7.13.3</ecNumber>
    </recommendedName>
</protein>
<accession>A0A7K1Y7I6</accession>
<dbReference type="SUPFAM" id="SSF55874">
    <property type="entry name" value="ATPase domain of HSP90 chaperone/DNA topoisomerase II/histidine kinase"/>
    <property type="match status" value="1"/>
</dbReference>
<dbReference type="SMART" id="SM00091">
    <property type="entry name" value="PAS"/>
    <property type="match status" value="1"/>
</dbReference>
<keyword evidence="10" id="KW-0418">Kinase</keyword>
<dbReference type="Pfam" id="PF00672">
    <property type="entry name" value="HAMP"/>
    <property type="match status" value="1"/>
</dbReference>
<dbReference type="CDD" id="cd00075">
    <property type="entry name" value="HATPase"/>
    <property type="match status" value="1"/>
</dbReference>
<dbReference type="CDD" id="cd06225">
    <property type="entry name" value="HAMP"/>
    <property type="match status" value="1"/>
</dbReference>
<evidence type="ECO:0000256" key="11">
    <source>
        <dbReference type="ARBA" id="ARBA00022840"/>
    </source>
</evidence>
<dbReference type="InterPro" id="IPR035965">
    <property type="entry name" value="PAS-like_dom_sf"/>
</dbReference>
<dbReference type="PROSITE" id="PS50112">
    <property type="entry name" value="PAS"/>
    <property type="match status" value="1"/>
</dbReference>
<sequence>MKIKTKLRLGFGFLFVVVVFFGLLCGFYIYRISNDSKVILKDNYETLGFTREMRAVLDDQTLPLSRGAAERFNENLTKEEGNITERGEGTLVAELRSNFGKLTAGNSSREAMEQAEKDARFDLRRVDELNMNAIVRKNEQAQSSVKKATIYLAFAGTMTFLVLFSFIVNFPGFIANPLNELREGIREIGLQNYKRRLNFSTNDEFAELAGAFNQMAVKLDDWENSNLAKIMSEKMRIEAIIEQMQDAIIGLDEKGQVLFINPQAQKLFNMQQSAVLKKNAGALAEKNDLLRTVLADGEQKQLKIFADDRESYFQMEKRQIFVPNFQNQDNESVLTTEQSAGTVYVLRNITAFRELDQAKTNFIATISHELKTPIASILMSINLLKDKRVGELNTEQEKLVVSMKDDNERLLKITAELLQMAQLETGNILLNIQAVNPVDIVNYAIDSIKFQAEQRQIAVEKHFEEKLPAVFADTEKTAWVIVNFLSNALRYSADRSKIILSVKRIGNYVDFSVRDFGKGVEEQYQKRLFDRYFQVPTDGKNKSGNGLGLAISKDFIEAQQGDIYLESEMGAGSKFGFRLPVSKTA</sequence>
<dbReference type="Pfam" id="PF00512">
    <property type="entry name" value="HisKA"/>
    <property type="match status" value="1"/>
</dbReference>
<dbReference type="Pfam" id="PF00989">
    <property type="entry name" value="PAS"/>
    <property type="match status" value="1"/>
</dbReference>
<evidence type="ECO:0000256" key="8">
    <source>
        <dbReference type="ARBA" id="ARBA00022692"/>
    </source>
</evidence>
<dbReference type="GO" id="GO:0030295">
    <property type="term" value="F:protein kinase activator activity"/>
    <property type="evidence" value="ECO:0007669"/>
    <property type="project" value="TreeGrafter"/>
</dbReference>
<comment type="catalytic activity">
    <reaction evidence="1">
        <text>ATP + protein L-histidine = ADP + protein N-phospho-L-histidine.</text>
        <dbReference type="EC" id="2.7.13.3"/>
    </reaction>
</comment>
<keyword evidence="20" id="KW-1185">Reference proteome</keyword>
<dbReference type="InterPro" id="IPR013767">
    <property type="entry name" value="PAS_fold"/>
</dbReference>
<gene>
    <name evidence="19" type="ORF">GS399_05985</name>
</gene>
<evidence type="ECO:0000256" key="7">
    <source>
        <dbReference type="ARBA" id="ARBA00022679"/>
    </source>
</evidence>
<dbReference type="SUPFAM" id="SSF47384">
    <property type="entry name" value="Homodimeric domain of signal transducing histidine kinase"/>
    <property type="match status" value="1"/>
</dbReference>
<evidence type="ECO:0000256" key="12">
    <source>
        <dbReference type="ARBA" id="ARBA00022989"/>
    </source>
</evidence>
<dbReference type="FunFam" id="3.30.565.10:FF:000023">
    <property type="entry name" value="PAS domain-containing sensor histidine kinase"/>
    <property type="match status" value="1"/>
</dbReference>
<dbReference type="EC" id="2.7.13.3" evidence="4"/>
<dbReference type="GO" id="GO:0000155">
    <property type="term" value="F:phosphorelay sensor kinase activity"/>
    <property type="evidence" value="ECO:0007669"/>
    <property type="project" value="InterPro"/>
</dbReference>
<evidence type="ECO:0000256" key="3">
    <source>
        <dbReference type="ARBA" id="ARBA00004236"/>
    </source>
</evidence>
<dbReference type="InterPro" id="IPR036890">
    <property type="entry name" value="HATPase_C_sf"/>
</dbReference>
<dbReference type="GO" id="GO:0006355">
    <property type="term" value="P:regulation of DNA-templated transcription"/>
    <property type="evidence" value="ECO:0007669"/>
    <property type="project" value="InterPro"/>
</dbReference>
<evidence type="ECO:0000259" key="17">
    <source>
        <dbReference type="PROSITE" id="PS50112"/>
    </source>
</evidence>
<organism evidence="19 20">
    <name type="scientific">Hufsiella arboris</name>
    <dbReference type="NCBI Taxonomy" id="2695275"/>
    <lineage>
        <taxon>Bacteria</taxon>
        <taxon>Pseudomonadati</taxon>
        <taxon>Bacteroidota</taxon>
        <taxon>Sphingobacteriia</taxon>
        <taxon>Sphingobacteriales</taxon>
        <taxon>Sphingobacteriaceae</taxon>
        <taxon>Hufsiella</taxon>
    </lineage>
</organism>
<dbReference type="GO" id="GO:0005886">
    <property type="term" value="C:plasma membrane"/>
    <property type="evidence" value="ECO:0007669"/>
    <property type="project" value="UniProtKB-SubCell"/>
</dbReference>
<evidence type="ECO:0000259" key="16">
    <source>
        <dbReference type="PROSITE" id="PS50109"/>
    </source>
</evidence>
<feature type="domain" description="Histidine kinase" evidence="16">
    <location>
        <begin position="365"/>
        <end position="583"/>
    </location>
</feature>
<dbReference type="EMBL" id="WVHT01000002">
    <property type="protein sequence ID" value="MXV50516.1"/>
    <property type="molecule type" value="Genomic_DNA"/>
</dbReference>
<dbReference type="PANTHER" id="PTHR42878:SF7">
    <property type="entry name" value="SENSOR HISTIDINE KINASE GLRK"/>
    <property type="match status" value="1"/>
</dbReference>
<dbReference type="Proteomes" id="UP000466586">
    <property type="component" value="Unassembled WGS sequence"/>
</dbReference>
<keyword evidence="5" id="KW-1003">Cell membrane</keyword>
<dbReference type="GO" id="GO:0007234">
    <property type="term" value="P:osmosensory signaling via phosphorelay pathway"/>
    <property type="evidence" value="ECO:0007669"/>
    <property type="project" value="TreeGrafter"/>
</dbReference>
<dbReference type="RefSeq" id="WP_160843683.1">
    <property type="nucleotide sequence ID" value="NZ_WVHT01000002.1"/>
</dbReference>
<dbReference type="Gene3D" id="1.10.287.130">
    <property type="match status" value="1"/>
</dbReference>
<keyword evidence="8 15" id="KW-0812">Transmembrane</keyword>
<dbReference type="AlphaFoldDB" id="A0A7K1Y7I6"/>
<keyword evidence="7" id="KW-0808">Transferase</keyword>
<dbReference type="SUPFAM" id="SSF55785">
    <property type="entry name" value="PYP-like sensor domain (PAS domain)"/>
    <property type="match status" value="1"/>
</dbReference>
<feature type="transmembrane region" description="Helical" evidence="15">
    <location>
        <begin position="150"/>
        <end position="174"/>
    </location>
</feature>
<evidence type="ECO:0000259" key="18">
    <source>
        <dbReference type="PROSITE" id="PS50885"/>
    </source>
</evidence>
<dbReference type="PANTHER" id="PTHR42878">
    <property type="entry name" value="TWO-COMPONENT HISTIDINE KINASE"/>
    <property type="match status" value="1"/>
</dbReference>
<dbReference type="PROSITE" id="PS50885">
    <property type="entry name" value="HAMP"/>
    <property type="match status" value="1"/>
</dbReference>
<dbReference type="InterPro" id="IPR005467">
    <property type="entry name" value="His_kinase_dom"/>
</dbReference>
<evidence type="ECO:0000256" key="1">
    <source>
        <dbReference type="ARBA" id="ARBA00000085"/>
    </source>
</evidence>
<feature type="domain" description="PAS" evidence="17">
    <location>
        <begin position="233"/>
        <end position="279"/>
    </location>
</feature>
<keyword evidence="9" id="KW-0547">Nucleotide-binding</keyword>
<evidence type="ECO:0000256" key="10">
    <source>
        <dbReference type="ARBA" id="ARBA00022777"/>
    </source>
</evidence>
<dbReference type="Pfam" id="PF02518">
    <property type="entry name" value="HATPase_c"/>
    <property type="match status" value="1"/>
</dbReference>
<dbReference type="SUPFAM" id="SSF158472">
    <property type="entry name" value="HAMP domain-like"/>
    <property type="match status" value="1"/>
</dbReference>
<evidence type="ECO:0000256" key="2">
    <source>
        <dbReference type="ARBA" id="ARBA00004141"/>
    </source>
</evidence>
<dbReference type="InterPro" id="IPR003660">
    <property type="entry name" value="HAMP_dom"/>
</dbReference>
<keyword evidence="14 15" id="KW-0472">Membrane</keyword>
<comment type="subcellular location">
    <subcellularLocation>
        <location evidence="3">Cell membrane</location>
    </subcellularLocation>
    <subcellularLocation>
        <location evidence="2">Membrane</location>
        <topology evidence="2">Multi-pass membrane protein</topology>
    </subcellularLocation>
</comment>
<evidence type="ECO:0000256" key="4">
    <source>
        <dbReference type="ARBA" id="ARBA00012438"/>
    </source>
</evidence>
<dbReference type="Gene3D" id="3.30.565.10">
    <property type="entry name" value="Histidine kinase-like ATPase, C-terminal domain"/>
    <property type="match status" value="1"/>
</dbReference>
<proteinExistence type="predicted"/>
<evidence type="ECO:0000256" key="15">
    <source>
        <dbReference type="SAM" id="Phobius"/>
    </source>
</evidence>
<dbReference type="InterPro" id="IPR004358">
    <property type="entry name" value="Sig_transdc_His_kin-like_C"/>
</dbReference>
<dbReference type="SMART" id="SM00387">
    <property type="entry name" value="HATPase_c"/>
    <property type="match status" value="1"/>
</dbReference>
<keyword evidence="6" id="KW-0597">Phosphoprotein</keyword>
<evidence type="ECO:0000256" key="14">
    <source>
        <dbReference type="ARBA" id="ARBA00023136"/>
    </source>
</evidence>
<feature type="transmembrane region" description="Helical" evidence="15">
    <location>
        <begin position="12"/>
        <end position="30"/>
    </location>
</feature>
<keyword evidence="12 15" id="KW-1133">Transmembrane helix</keyword>
<dbReference type="PROSITE" id="PS50109">
    <property type="entry name" value="HIS_KIN"/>
    <property type="match status" value="1"/>
</dbReference>
<dbReference type="InterPro" id="IPR036097">
    <property type="entry name" value="HisK_dim/P_sf"/>
</dbReference>
<feature type="domain" description="HAMP" evidence="18">
    <location>
        <begin position="172"/>
        <end position="224"/>
    </location>
</feature>
<dbReference type="InterPro" id="IPR000014">
    <property type="entry name" value="PAS"/>
</dbReference>
<evidence type="ECO:0000256" key="13">
    <source>
        <dbReference type="ARBA" id="ARBA00023012"/>
    </source>
</evidence>
<dbReference type="Gene3D" id="3.30.450.20">
    <property type="entry name" value="PAS domain"/>
    <property type="match status" value="1"/>
</dbReference>
<evidence type="ECO:0000313" key="20">
    <source>
        <dbReference type="Proteomes" id="UP000466586"/>
    </source>
</evidence>
<dbReference type="Gene3D" id="6.10.340.10">
    <property type="match status" value="1"/>
</dbReference>
<evidence type="ECO:0000256" key="9">
    <source>
        <dbReference type="ARBA" id="ARBA00022741"/>
    </source>
</evidence>
<evidence type="ECO:0000256" key="5">
    <source>
        <dbReference type="ARBA" id="ARBA00022475"/>
    </source>
</evidence>
<name>A0A7K1Y7I6_9SPHI</name>
<keyword evidence="13" id="KW-0902">Two-component regulatory system</keyword>